<dbReference type="EMBL" id="FOPK01000039">
    <property type="protein sequence ID" value="SFH64365.1"/>
    <property type="molecule type" value="Genomic_DNA"/>
</dbReference>
<dbReference type="Pfam" id="PF00082">
    <property type="entry name" value="Peptidase_S8"/>
    <property type="match status" value="1"/>
</dbReference>
<dbReference type="AlphaFoldDB" id="A0AAE8HXL0"/>
<dbReference type="GO" id="GO:0006508">
    <property type="term" value="P:proteolysis"/>
    <property type="evidence" value="ECO:0007669"/>
    <property type="project" value="UniProtKB-KW"/>
</dbReference>
<dbReference type="PANTHER" id="PTHR43806">
    <property type="entry name" value="PEPTIDASE S8"/>
    <property type="match status" value="1"/>
</dbReference>
<evidence type="ECO:0000259" key="7">
    <source>
        <dbReference type="Pfam" id="PF00082"/>
    </source>
</evidence>
<evidence type="ECO:0000313" key="11">
    <source>
        <dbReference type="Proteomes" id="UP000199140"/>
    </source>
</evidence>
<feature type="active site" description="Charge relay system" evidence="5">
    <location>
        <position position="329"/>
    </location>
</feature>
<evidence type="ECO:0000256" key="3">
    <source>
        <dbReference type="ARBA" id="ARBA00022801"/>
    </source>
</evidence>
<dbReference type="GO" id="GO:0004252">
    <property type="term" value="F:serine-type endopeptidase activity"/>
    <property type="evidence" value="ECO:0007669"/>
    <property type="project" value="UniProtKB-UniRule"/>
</dbReference>
<keyword evidence="3 5" id="KW-0378">Hydrolase</keyword>
<feature type="active site" description="Charge relay system" evidence="5">
    <location>
        <position position="397"/>
    </location>
</feature>
<dbReference type="PANTHER" id="PTHR43806:SF11">
    <property type="entry name" value="CEREVISIN-RELATED"/>
    <property type="match status" value="1"/>
</dbReference>
<evidence type="ECO:0000313" key="10">
    <source>
        <dbReference type="Proteomes" id="UP000185487"/>
    </source>
</evidence>
<dbReference type="InterPro" id="IPR000209">
    <property type="entry name" value="Peptidase_S8/S53_dom"/>
</dbReference>
<proteinExistence type="inferred from homology"/>
<sequence>MKFPAPVTLKIAMKIRHSHIKCGMFFGVLFLACAAAALASDREFIQITLPADATPNTVLAIASIGESEKVITGPEDTISKIVGVKCGPVDPVYFRLVKDNNPKLDYSNISELLPAGKNVILPACATRPAAELKNFQRGDTLGKYLPPAVLPSSPIDAKLSASRRQHINNSVTLSIFGSKISIPVAKEIKVLSQISAKTANEIVLSSSEGSVPIVDPNKILAGQSVKIPTQIPLSKTIQLRPGLALDAALSQLKAATAYDEVDVSSVARRGFEAKLPLPLTGDKADCLSTTDLEQWPLPYSMLAASLNDNEAFRTGLDLSVDKSTVLVLDTGFDFRGINPGYPATSFPVVQSMRAKLTQFGGKDEPDFTSEGVNLATLRTGGGTSGPYYVGGRDMRWHGAAVVSAALGSRATGISHIQKIGSVATASTMRNGVPATFSAPEALGNAFKYAYDIGAKVVNYSFEIGSNPQIDTQLSKYGSGFVVVAAAGNSGGWEESWPAKYGGDRGNANGAYVITVGGHEPSGELWKSSNRHSSRVDLLAPSCGVPVYEGKDNGTTKWPVAAVLAGTSLAAPLVSFVASLLAAERLSPAEIKTRLMTSAKIDGRVIDASYSGGILDAPTALTLYRDVVRVRDETGTSIFHGRIGDDAAVISLCGMSSYAGKIQKLVVYSVEGKAKVLSWIKEGDDTVLWKRDCNSSKSDFNLNFESDDGHKFYLSPNKDFDLTRAHFHP</sequence>
<accession>A0AAE8HXL0</accession>
<dbReference type="EMBL" id="CP015367">
    <property type="protein sequence ID" value="APT33494.1"/>
    <property type="molecule type" value="Genomic_DNA"/>
</dbReference>
<evidence type="ECO:0000313" key="9">
    <source>
        <dbReference type="EMBL" id="SFH64365.1"/>
    </source>
</evidence>
<organism evidence="9 11">
    <name type="scientific">Methylobacterium phyllosphaerae</name>
    <dbReference type="NCBI Taxonomy" id="418223"/>
    <lineage>
        <taxon>Bacteria</taxon>
        <taxon>Pseudomonadati</taxon>
        <taxon>Pseudomonadota</taxon>
        <taxon>Alphaproteobacteria</taxon>
        <taxon>Hyphomicrobiales</taxon>
        <taxon>Methylobacteriaceae</taxon>
        <taxon>Methylobacterium</taxon>
    </lineage>
</organism>
<dbReference type="Proteomes" id="UP000199140">
    <property type="component" value="Unassembled WGS sequence"/>
</dbReference>
<evidence type="ECO:0000256" key="1">
    <source>
        <dbReference type="ARBA" id="ARBA00011073"/>
    </source>
</evidence>
<feature type="signal peptide" evidence="6">
    <location>
        <begin position="1"/>
        <end position="39"/>
    </location>
</feature>
<evidence type="ECO:0000313" key="8">
    <source>
        <dbReference type="EMBL" id="APT33494.1"/>
    </source>
</evidence>
<keyword evidence="2 5" id="KW-0645">Protease</keyword>
<evidence type="ECO:0000256" key="6">
    <source>
        <dbReference type="SAM" id="SignalP"/>
    </source>
</evidence>
<dbReference type="InterPro" id="IPR050131">
    <property type="entry name" value="Peptidase_S8_subtilisin-like"/>
</dbReference>
<dbReference type="InterPro" id="IPR036852">
    <property type="entry name" value="Peptidase_S8/S53_dom_sf"/>
</dbReference>
<keyword evidence="10" id="KW-1185">Reference proteome</keyword>
<feature type="domain" description="Peptidase S8/S53" evidence="7">
    <location>
        <begin position="392"/>
        <end position="598"/>
    </location>
</feature>
<feature type="active site" description="Charge relay system" evidence="5">
    <location>
        <position position="567"/>
    </location>
</feature>
<dbReference type="Gene3D" id="3.40.50.200">
    <property type="entry name" value="Peptidase S8/S53 domain"/>
    <property type="match status" value="1"/>
</dbReference>
<name>A0AAE8HXL0_9HYPH</name>
<reference evidence="8 10" key="1">
    <citation type="submission" date="2016-04" db="EMBL/GenBank/DDBJ databases">
        <title>Complete genome sequencing and analysis of CBMB27, Methylobacterium phyllosphaerae isolated from leaf tissues of rice (Oryza sativa L.).</title>
        <authorList>
            <person name="Lee Y."/>
            <person name="Hwangbo K."/>
            <person name="Chung H."/>
            <person name="Yoo J."/>
            <person name="Kim K.Y."/>
            <person name="Sa T.M."/>
            <person name="Um Y."/>
            <person name="Madhaiyan M."/>
        </authorList>
    </citation>
    <scope>NUCLEOTIDE SEQUENCE [LARGE SCALE GENOMIC DNA]</scope>
    <source>
        <strain evidence="8 10">CBMB27</strain>
    </source>
</reference>
<dbReference type="KEGG" id="mphy:MCBMB27_04203"/>
<keyword evidence="4 5" id="KW-0720">Serine protease</keyword>
<evidence type="ECO:0000256" key="5">
    <source>
        <dbReference type="PROSITE-ProRule" id="PRU01240"/>
    </source>
</evidence>
<dbReference type="PROSITE" id="PS51892">
    <property type="entry name" value="SUBTILASE"/>
    <property type="match status" value="1"/>
</dbReference>
<evidence type="ECO:0000256" key="2">
    <source>
        <dbReference type="ARBA" id="ARBA00022670"/>
    </source>
</evidence>
<reference evidence="9 11" key="2">
    <citation type="submission" date="2016-10" db="EMBL/GenBank/DDBJ databases">
        <authorList>
            <person name="Varghese N."/>
            <person name="Submissions S."/>
        </authorList>
    </citation>
    <scope>NUCLEOTIDE SEQUENCE [LARGE SCALE GENOMIC DNA]</scope>
    <source>
        <strain evidence="9 11">CBMB27</strain>
    </source>
</reference>
<keyword evidence="6" id="KW-0732">Signal</keyword>
<dbReference type="RefSeq" id="WP_159020360.1">
    <property type="nucleotide sequence ID" value="NZ_CP015367.1"/>
</dbReference>
<comment type="similarity">
    <text evidence="1 5">Belongs to the peptidase S8 family.</text>
</comment>
<dbReference type="SUPFAM" id="SSF52743">
    <property type="entry name" value="Subtilisin-like"/>
    <property type="match status" value="1"/>
</dbReference>
<evidence type="ECO:0000256" key="4">
    <source>
        <dbReference type="ARBA" id="ARBA00022825"/>
    </source>
</evidence>
<protein>
    <submittedName>
        <fullName evidence="9">Serine protease, subtilisin family</fullName>
    </submittedName>
</protein>
<gene>
    <name evidence="8" type="ORF">MCBMB27_04203</name>
    <name evidence="9" type="ORF">SAMN05192567_1396</name>
</gene>
<feature type="chain" id="PRO_5041995900" evidence="6">
    <location>
        <begin position="40"/>
        <end position="728"/>
    </location>
</feature>
<dbReference type="PROSITE" id="PS51257">
    <property type="entry name" value="PROKAR_LIPOPROTEIN"/>
    <property type="match status" value="1"/>
</dbReference>
<dbReference type="Proteomes" id="UP000185487">
    <property type="component" value="Chromosome"/>
</dbReference>